<dbReference type="AlphaFoldDB" id="A0AAN9QVH8"/>
<keyword evidence="2" id="KW-1185">Reference proteome</keyword>
<evidence type="ECO:0000313" key="1">
    <source>
        <dbReference type="EMBL" id="KAK7344688.1"/>
    </source>
</evidence>
<sequence length="169" mass="19333">MTTPLRTLERQTRLQMSVRLKKAHSIIQVGARSIVHYLCVQIEFVWMLFAPVVGTTGSKFPMPFGFLECVGFAAESSEYKDKEQNLLQRVNLAPDFLMSVSKLPLQQQEITLEIIVKVSQNDGFPPRFLIVQVDRVTGRKQLQSDEILLKKLGIYRDQSSKDAFEQQCI</sequence>
<name>A0AAN9QVH8_CANGL</name>
<accession>A0AAN9QVH8</accession>
<evidence type="ECO:0000313" key="2">
    <source>
        <dbReference type="Proteomes" id="UP001367508"/>
    </source>
</evidence>
<organism evidence="1 2">
    <name type="scientific">Canavalia gladiata</name>
    <name type="common">Sword bean</name>
    <name type="synonym">Dolichos gladiatus</name>
    <dbReference type="NCBI Taxonomy" id="3824"/>
    <lineage>
        <taxon>Eukaryota</taxon>
        <taxon>Viridiplantae</taxon>
        <taxon>Streptophyta</taxon>
        <taxon>Embryophyta</taxon>
        <taxon>Tracheophyta</taxon>
        <taxon>Spermatophyta</taxon>
        <taxon>Magnoliopsida</taxon>
        <taxon>eudicotyledons</taxon>
        <taxon>Gunneridae</taxon>
        <taxon>Pentapetalae</taxon>
        <taxon>rosids</taxon>
        <taxon>fabids</taxon>
        <taxon>Fabales</taxon>
        <taxon>Fabaceae</taxon>
        <taxon>Papilionoideae</taxon>
        <taxon>50 kb inversion clade</taxon>
        <taxon>NPAAA clade</taxon>
        <taxon>indigoferoid/millettioid clade</taxon>
        <taxon>Phaseoleae</taxon>
        <taxon>Canavalia</taxon>
    </lineage>
</organism>
<gene>
    <name evidence="1" type="ORF">VNO77_14605</name>
</gene>
<dbReference type="Proteomes" id="UP001367508">
    <property type="component" value="Unassembled WGS sequence"/>
</dbReference>
<dbReference type="EMBL" id="JAYMYQ010000003">
    <property type="protein sequence ID" value="KAK7344688.1"/>
    <property type="molecule type" value="Genomic_DNA"/>
</dbReference>
<proteinExistence type="predicted"/>
<protein>
    <submittedName>
        <fullName evidence="1">Uncharacterized protein</fullName>
    </submittedName>
</protein>
<comment type="caution">
    <text evidence="1">The sequence shown here is derived from an EMBL/GenBank/DDBJ whole genome shotgun (WGS) entry which is preliminary data.</text>
</comment>
<reference evidence="1 2" key="1">
    <citation type="submission" date="2024-01" db="EMBL/GenBank/DDBJ databases">
        <title>The genomes of 5 underutilized Papilionoideae crops provide insights into root nodulation and disease resistanc.</title>
        <authorList>
            <person name="Jiang F."/>
        </authorList>
    </citation>
    <scope>NUCLEOTIDE SEQUENCE [LARGE SCALE GENOMIC DNA]</scope>
    <source>
        <strain evidence="1">LVBAO_FW01</strain>
        <tissue evidence="1">Leaves</tissue>
    </source>
</reference>